<dbReference type="AlphaFoldDB" id="A0A822Y5R3"/>
<reference evidence="5 6" key="1">
    <citation type="journal article" date="2020" name="Mol. Biol. Evol.">
        <title>Distinct Expression and Methylation Patterns for Genes with Different Fates following a Single Whole-Genome Duplication in Flowering Plants.</title>
        <authorList>
            <person name="Shi T."/>
            <person name="Rahmani R.S."/>
            <person name="Gugger P.F."/>
            <person name="Wang M."/>
            <person name="Li H."/>
            <person name="Zhang Y."/>
            <person name="Li Z."/>
            <person name="Wang Q."/>
            <person name="Van de Peer Y."/>
            <person name="Marchal K."/>
            <person name="Chen J."/>
        </authorList>
    </citation>
    <scope>NUCLEOTIDE SEQUENCE [LARGE SCALE GENOMIC DNA]</scope>
    <source>
        <tissue evidence="5">Leaf</tissue>
    </source>
</reference>
<evidence type="ECO:0000256" key="3">
    <source>
        <dbReference type="ARBA" id="ARBA00023163"/>
    </source>
</evidence>
<dbReference type="GO" id="GO:0046983">
    <property type="term" value="F:protein dimerization activity"/>
    <property type="evidence" value="ECO:0007669"/>
    <property type="project" value="InterPro"/>
</dbReference>
<evidence type="ECO:0000256" key="1">
    <source>
        <dbReference type="ARBA" id="ARBA00004123"/>
    </source>
</evidence>
<dbReference type="InterPro" id="IPR044660">
    <property type="entry name" value="IBH1-like"/>
</dbReference>
<dbReference type="GO" id="GO:0000976">
    <property type="term" value="F:transcription cis-regulatory region binding"/>
    <property type="evidence" value="ECO:0007669"/>
    <property type="project" value="UniProtKB-ARBA"/>
</dbReference>
<dbReference type="PANTHER" id="PTHR33124:SF9">
    <property type="entry name" value="TRANSCRIPTION FACTOR"/>
    <property type="match status" value="1"/>
</dbReference>
<sequence>MRTGFSSHRRERLLCVGRRKRRVVMAPLVGRKTIRPSIEGRLKKLQRIVPGCQELDVDALFQRTADYILALELQVSTLKSLILSFGP</sequence>
<accession>A0A822Y5R3</accession>
<dbReference type="Proteomes" id="UP000607653">
    <property type="component" value="Unassembled WGS sequence"/>
</dbReference>
<keyword evidence="3" id="KW-0804">Transcription</keyword>
<name>A0A822Y5R3_NELNU</name>
<proteinExistence type="predicted"/>
<evidence type="ECO:0000313" key="6">
    <source>
        <dbReference type="Proteomes" id="UP000607653"/>
    </source>
</evidence>
<dbReference type="InterPro" id="IPR044549">
    <property type="entry name" value="bHLH_AtIBH1-like"/>
</dbReference>
<dbReference type="InterPro" id="IPR036638">
    <property type="entry name" value="HLH_DNA-bd_sf"/>
</dbReference>
<keyword evidence="4" id="KW-0539">Nucleus</keyword>
<keyword evidence="6" id="KW-1185">Reference proteome</keyword>
<organism evidence="5 6">
    <name type="scientific">Nelumbo nucifera</name>
    <name type="common">Sacred lotus</name>
    <dbReference type="NCBI Taxonomy" id="4432"/>
    <lineage>
        <taxon>Eukaryota</taxon>
        <taxon>Viridiplantae</taxon>
        <taxon>Streptophyta</taxon>
        <taxon>Embryophyta</taxon>
        <taxon>Tracheophyta</taxon>
        <taxon>Spermatophyta</taxon>
        <taxon>Magnoliopsida</taxon>
        <taxon>Proteales</taxon>
        <taxon>Nelumbonaceae</taxon>
        <taxon>Nelumbo</taxon>
    </lineage>
</organism>
<dbReference type="PANTHER" id="PTHR33124">
    <property type="entry name" value="TRANSCRIPTION FACTOR IBH1-LIKE 1"/>
    <property type="match status" value="1"/>
</dbReference>
<evidence type="ECO:0000256" key="2">
    <source>
        <dbReference type="ARBA" id="ARBA00023015"/>
    </source>
</evidence>
<evidence type="ECO:0000313" key="5">
    <source>
        <dbReference type="EMBL" id="DAD27572.1"/>
    </source>
</evidence>
<dbReference type="CDD" id="cd11444">
    <property type="entry name" value="bHLH_AtIBH1_like"/>
    <property type="match status" value="1"/>
</dbReference>
<dbReference type="GO" id="GO:0006355">
    <property type="term" value="P:regulation of DNA-templated transcription"/>
    <property type="evidence" value="ECO:0007669"/>
    <property type="project" value="InterPro"/>
</dbReference>
<dbReference type="GO" id="GO:0005634">
    <property type="term" value="C:nucleus"/>
    <property type="evidence" value="ECO:0007669"/>
    <property type="project" value="UniProtKB-SubCell"/>
</dbReference>
<dbReference type="EMBL" id="DUZY01000002">
    <property type="protein sequence ID" value="DAD27572.1"/>
    <property type="molecule type" value="Genomic_DNA"/>
</dbReference>
<keyword evidence="2" id="KW-0805">Transcription regulation</keyword>
<comment type="caution">
    <text evidence="5">The sequence shown here is derived from an EMBL/GenBank/DDBJ whole genome shotgun (WGS) entry which is preliminary data.</text>
</comment>
<gene>
    <name evidence="5" type="ORF">HUJ06_029040</name>
</gene>
<protein>
    <submittedName>
        <fullName evidence="5">Uncharacterized protein</fullName>
    </submittedName>
</protein>
<dbReference type="SUPFAM" id="SSF47459">
    <property type="entry name" value="HLH, helix-loop-helix DNA-binding domain"/>
    <property type="match status" value="1"/>
</dbReference>
<evidence type="ECO:0000256" key="4">
    <source>
        <dbReference type="ARBA" id="ARBA00023242"/>
    </source>
</evidence>
<comment type="subcellular location">
    <subcellularLocation>
        <location evidence="1">Nucleus</location>
    </subcellularLocation>
</comment>